<sequence length="170" mass="19168">MSIHAKKQSHWNPNLLMGPGLRKRVSKPQTMVTFRVGAESIKETFLIHKIFACAHSPLFNAAFESELIEGSTQNMQLEDIDPQVFGLLVDWLHNKEINGHDPTETATTADLQLHMISNIYPLCYVLRNRAPAAEMTCVLAEALMSRIDEEAHVFGLPRTSMFDLTETALY</sequence>
<accession>A0A1E1KQB0</accession>
<keyword evidence="4" id="KW-1185">Reference proteome</keyword>
<proteinExistence type="predicted"/>
<feature type="region of interest" description="Disordered" evidence="1">
    <location>
        <begin position="1"/>
        <end position="20"/>
    </location>
</feature>
<evidence type="ECO:0000259" key="2">
    <source>
        <dbReference type="PROSITE" id="PS50097"/>
    </source>
</evidence>
<dbReference type="SUPFAM" id="SSF54695">
    <property type="entry name" value="POZ domain"/>
    <property type="match status" value="1"/>
</dbReference>
<dbReference type="InterPro" id="IPR011333">
    <property type="entry name" value="SKP1/BTB/POZ_sf"/>
</dbReference>
<dbReference type="Gene3D" id="3.30.710.10">
    <property type="entry name" value="Potassium Channel Kv1.1, Chain A"/>
    <property type="match status" value="1"/>
</dbReference>
<comment type="caution">
    <text evidence="3">The sequence shown here is derived from an EMBL/GenBank/DDBJ whole genome shotgun (WGS) entry which is preliminary data.</text>
</comment>
<dbReference type="InParanoid" id="A0A1E1KQB0"/>
<dbReference type="Pfam" id="PF00651">
    <property type="entry name" value="BTB"/>
    <property type="match status" value="1"/>
</dbReference>
<feature type="domain" description="BTB" evidence="2">
    <location>
        <begin position="30"/>
        <end position="101"/>
    </location>
</feature>
<organism evidence="3 4">
    <name type="scientific">Rhynchosporium graminicola</name>
    <dbReference type="NCBI Taxonomy" id="2792576"/>
    <lineage>
        <taxon>Eukaryota</taxon>
        <taxon>Fungi</taxon>
        <taxon>Dikarya</taxon>
        <taxon>Ascomycota</taxon>
        <taxon>Pezizomycotina</taxon>
        <taxon>Leotiomycetes</taxon>
        <taxon>Helotiales</taxon>
        <taxon>Ploettnerulaceae</taxon>
        <taxon>Rhynchosporium</taxon>
    </lineage>
</organism>
<evidence type="ECO:0000256" key="1">
    <source>
        <dbReference type="SAM" id="MobiDB-lite"/>
    </source>
</evidence>
<dbReference type="CDD" id="cd18186">
    <property type="entry name" value="BTB_POZ_ZBTB_KLHL-like"/>
    <property type="match status" value="1"/>
</dbReference>
<dbReference type="AlphaFoldDB" id="A0A1E1KQB0"/>
<reference evidence="4" key="1">
    <citation type="submission" date="2016-03" db="EMBL/GenBank/DDBJ databases">
        <authorList>
            <person name="Ploux O."/>
        </authorList>
    </citation>
    <scope>NUCLEOTIDE SEQUENCE [LARGE SCALE GENOMIC DNA]</scope>
    <source>
        <strain evidence="4">UK7</strain>
    </source>
</reference>
<gene>
    <name evidence="3" type="ORF">RCO7_08383</name>
</gene>
<evidence type="ECO:0000313" key="3">
    <source>
        <dbReference type="EMBL" id="CZT00195.1"/>
    </source>
</evidence>
<dbReference type="InterPro" id="IPR000210">
    <property type="entry name" value="BTB/POZ_dom"/>
</dbReference>
<dbReference type="EMBL" id="FJUW01000019">
    <property type="protein sequence ID" value="CZT00195.1"/>
    <property type="molecule type" value="Genomic_DNA"/>
</dbReference>
<name>A0A1E1KQB0_9HELO</name>
<evidence type="ECO:0000313" key="4">
    <source>
        <dbReference type="Proteomes" id="UP000178129"/>
    </source>
</evidence>
<dbReference type="Proteomes" id="UP000178129">
    <property type="component" value="Unassembled WGS sequence"/>
</dbReference>
<protein>
    <recommendedName>
        <fullName evidence="2">BTB domain-containing protein</fullName>
    </recommendedName>
</protein>
<dbReference type="PROSITE" id="PS50097">
    <property type="entry name" value="BTB"/>
    <property type="match status" value="1"/>
</dbReference>